<feature type="transmembrane region" description="Helical" evidence="14">
    <location>
        <begin position="414"/>
        <end position="432"/>
    </location>
</feature>
<evidence type="ECO:0000256" key="14">
    <source>
        <dbReference type="RuleBase" id="RU366012"/>
    </source>
</evidence>
<dbReference type="OrthoDB" id="9810181at2"/>
<dbReference type="CDD" id="cd11475">
    <property type="entry name" value="SLC5sbd_PutP"/>
    <property type="match status" value="1"/>
</dbReference>
<name>A0A2T4Z9Z8_9BACL</name>
<evidence type="ECO:0000313" key="15">
    <source>
        <dbReference type="EMBL" id="PTM58700.1"/>
    </source>
</evidence>
<feature type="transmembrane region" description="Helical" evidence="14">
    <location>
        <begin position="463"/>
        <end position="482"/>
    </location>
</feature>
<evidence type="ECO:0000256" key="6">
    <source>
        <dbReference type="ARBA" id="ARBA00022847"/>
    </source>
</evidence>
<reference evidence="15 16" key="1">
    <citation type="submission" date="2018-04" db="EMBL/GenBank/DDBJ databases">
        <title>Genomic Encyclopedia of Archaeal and Bacterial Type Strains, Phase II (KMG-II): from individual species to whole genera.</title>
        <authorList>
            <person name="Goeker M."/>
        </authorList>
    </citation>
    <scope>NUCLEOTIDE SEQUENCE [LARGE SCALE GENOMIC DNA]</scope>
    <source>
        <strain evidence="15 16">DSM 45169</strain>
    </source>
</reference>
<dbReference type="GO" id="GO:0015824">
    <property type="term" value="P:proline transport"/>
    <property type="evidence" value="ECO:0007669"/>
    <property type="project" value="UniProtKB-UniRule"/>
</dbReference>
<dbReference type="GO" id="GO:0005298">
    <property type="term" value="F:proline:sodium symporter activity"/>
    <property type="evidence" value="ECO:0007669"/>
    <property type="project" value="UniProtKB-UniRule"/>
</dbReference>
<keyword evidence="16" id="KW-1185">Reference proteome</keyword>
<dbReference type="InterPro" id="IPR038377">
    <property type="entry name" value="Na/Glc_symporter_sf"/>
</dbReference>
<evidence type="ECO:0000256" key="4">
    <source>
        <dbReference type="ARBA" id="ARBA00022475"/>
    </source>
</evidence>
<dbReference type="Gene3D" id="1.20.1730.10">
    <property type="entry name" value="Sodium/glucose cotransporter"/>
    <property type="match status" value="1"/>
</dbReference>
<keyword evidence="7 14" id="KW-1133">Transmembrane helix</keyword>
<keyword evidence="8 14" id="KW-0915">Sodium</keyword>
<feature type="transmembrane region" description="Helical" evidence="14">
    <location>
        <begin position="191"/>
        <end position="211"/>
    </location>
</feature>
<dbReference type="AlphaFoldDB" id="A0A2T4Z9Z8"/>
<dbReference type="Proteomes" id="UP000241639">
    <property type="component" value="Unassembled WGS sequence"/>
</dbReference>
<evidence type="ECO:0000256" key="8">
    <source>
        <dbReference type="ARBA" id="ARBA00023053"/>
    </source>
</evidence>
<dbReference type="PROSITE" id="PS00456">
    <property type="entry name" value="NA_SOLUT_SYMP_1"/>
    <property type="match status" value="1"/>
</dbReference>
<feature type="transmembrane region" description="Helical" evidence="14">
    <location>
        <begin position="73"/>
        <end position="92"/>
    </location>
</feature>
<dbReference type="GO" id="GO:0005886">
    <property type="term" value="C:plasma membrane"/>
    <property type="evidence" value="ECO:0007669"/>
    <property type="project" value="UniProtKB-SubCell"/>
</dbReference>
<keyword evidence="14" id="KW-0029">Amino-acid transport</keyword>
<feature type="transmembrane region" description="Helical" evidence="14">
    <location>
        <begin position="382"/>
        <end position="402"/>
    </location>
</feature>
<keyword evidence="11 14" id="KW-0739">Sodium transport</keyword>
<evidence type="ECO:0000256" key="10">
    <source>
        <dbReference type="ARBA" id="ARBA00023136"/>
    </source>
</evidence>
<evidence type="ECO:0000256" key="12">
    <source>
        <dbReference type="ARBA" id="ARBA00033708"/>
    </source>
</evidence>
<dbReference type="GO" id="GO:0031402">
    <property type="term" value="F:sodium ion binding"/>
    <property type="evidence" value="ECO:0007669"/>
    <property type="project" value="UniProtKB-UniRule"/>
</dbReference>
<comment type="caution">
    <text evidence="15">The sequence shown here is derived from an EMBL/GenBank/DDBJ whole genome shotgun (WGS) entry which is preliminary data.</text>
</comment>
<dbReference type="PROSITE" id="PS50283">
    <property type="entry name" value="NA_SOLUT_SYMP_3"/>
    <property type="match status" value="1"/>
</dbReference>
<dbReference type="InterPro" id="IPR050277">
    <property type="entry name" value="Sodium:Solute_Symporter"/>
</dbReference>
<dbReference type="InterPro" id="IPR018212">
    <property type="entry name" value="Na/solute_symporter_CS"/>
</dbReference>
<keyword evidence="3 14" id="KW-0813">Transport</keyword>
<organism evidence="15 16">
    <name type="scientific">Desmospora activa DSM 45169</name>
    <dbReference type="NCBI Taxonomy" id="1121389"/>
    <lineage>
        <taxon>Bacteria</taxon>
        <taxon>Bacillati</taxon>
        <taxon>Bacillota</taxon>
        <taxon>Bacilli</taxon>
        <taxon>Bacillales</taxon>
        <taxon>Thermoactinomycetaceae</taxon>
        <taxon>Desmospora</taxon>
    </lineage>
</organism>
<keyword evidence="9 14" id="KW-0406">Ion transport</keyword>
<dbReference type="EMBL" id="PZZP01000001">
    <property type="protein sequence ID" value="PTM58700.1"/>
    <property type="molecule type" value="Genomic_DNA"/>
</dbReference>
<evidence type="ECO:0000256" key="13">
    <source>
        <dbReference type="RuleBase" id="RU362091"/>
    </source>
</evidence>
<sequence>MNPTIITFCVYLFLLLVIGVITYRLTNSMSDYVLGGRKMNSWVTAFSASASDFSGWLLLGLPGVAYASSVSEWSLFIAIGLAVGAAINWHYVAKRLRNYTAYSNDSITISEFLENRFRDHSHLLRIVSAVFIVVFFLFYTASGLVAGGVLFEATFGIDYTLALTLGAIIIFLYTFLGGFIAVSYTDFIQGLLMFLALVITPIVAIIQLGGFGELFTAIGQVNPSLLDISQAVEFDYQSGVFWETTGSIALVSIVSALAWGLGYFGQPHILTRFMAIRSTAAIPKSRLIAIVCGLVLPLYGAIAVGMIGIAYFGPDNPLNDPEHVFLQLVQVVFNPWVAGILLAAVLSAIMSTIDSQLLVSSSALIEDFYRVFVRKKATQTELVWASRTAVFLIVSIAFILALNESNTVLNLVSYAWAGFGAAFGPALLFSLFWKRTTKWAVLVSIIVGGGTVLLWKYTGSELYEIVPGFLLASLSIVVISLLSKEPPQEIQDEFDHVKQMP</sequence>
<evidence type="ECO:0000256" key="9">
    <source>
        <dbReference type="ARBA" id="ARBA00023065"/>
    </source>
</evidence>
<feature type="transmembrane region" description="Helical" evidence="14">
    <location>
        <begin position="5"/>
        <end position="23"/>
    </location>
</feature>
<comment type="catalytic activity">
    <reaction evidence="12">
        <text>L-proline(in) + Na(+)(in) = L-proline(out) + Na(+)(out)</text>
        <dbReference type="Rhea" id="RHEA:28967"/>
        <dbReference type="ChEBI" id="CHEBI:29101"/>
        <dbReference type="ChEBI" id="CHEBI:60039"/>
    </reaction>
</comment>
<evidence type="ECO:0000256" key="5">
    <source>
        <dbReference type="ARBA" id="ARBA00022692"/>
    </source>
</evidence>
<protein>
    <recommendedName>
        <fullName evidence="14">Sodium/proline symporter</fullName>
    </recommendedName>
    <alternativeName>
        <fullName evidence="14">Proline permease</fullName>
    </alternativeName>
</protein>
<feature type="transmembrane region" description="Helical" evidence="14">
    <location>
        <begin position="439"/>
        <end position="457"/>
    </location>
</feature>
<gene>
    <name evidence="15" type="ORF">C8J48_1288</name>
</gene>
<evidence type="ECO:0000256" key="1">
    <source>
        <dbReference type="ARBA" id="ARBA00004651"/>
    </source>
</evidence>
<dbReference type="NCBIfam" id="TIGR02121">
    <property type="entry name" value="Na_Pro_sym"/>
    <property type="match status" value="1"/>
</dbReference>
<dbReference type="InterPro" id="IPR001734">
    <property type="entry name" value="Na/solute_symporter"/>
</dbReference>
<evidence type="ECO:0000256" key="3">
    <source>
        <dbReference type="ARBA" id="ARBA00022448"/>
    </source>
</evidence>
<evidence type="ECO:0000313" key="16">
    <source>
        <dbReference type="Proteomes" id="UP000241639"/>
    </source>
</evidence>
<dbReference type="GO" id="GO:0015193">
    <property type="term" value="F:L-proline transmembrane transporter activity"/>
    <property type="evidence" value="ECO:0007669"/>
    <property type="project" value="TreeGrafter"/>
</dbReference>
<evidence type="ECO:0000256" key="11">
    <source>
        <dbReference type="ARBA" id="ARBA00023201"/>
    </source>
</evidence>
<feature type="transmembrane region" description="Helical" evidence="14">
    <location>
        <begin position="246"/>
        <end position="266"/>
    </location>
</feature>
<comment type="similarity">
    <text evidence="2 13">Belongs to the sodium:solute symporter (SSF) (TC 2.A.21) family.</text>
</comment>
<feature type="transmembrane region" description="Helical" evidence="14">
    <location>
        <begin position="161"/>
        <end position="184"/>
    </location>
</feature>
<keyword evidence="6 14" id="KW-0769">Symport</keyword>
<dbReference type="NCBIfam" id="TIGR00813">
    <property type="entry name" value="sss"/>
    <property type="match status" value="1"/>
</dbReference>
<evidence type="ECO:0000256" key="7">
    <source>
        <dbReference type="ARBA" id="ARBA00022989"/>
    </source>
</evidence>
<dbReference type="PANTHER" id="PTHR48086">
    <property type="entry name" value="SODIUM/PROLINE SYMPORTER-RELATED"/>
    <property type="match status" value="1"/>
</dbReference>
<keyword evidence="5 14" id="KW-0812">Transmembrane</keyword>
<feature type="transmembrane region" description="Helical" evidence="14">
    <location>
        <begin position="123"/>
        <end position="141"/>
    </location>
</feature>
<accession>A0A2T4Z9Z8</accession>
<dbReference type="RefSeq" id="WP_107725466.1">
    <property type="nucleotide sequence ID" value="NZ_PZZP01000001.1"/>
</dbReference>
<feature type="transmembrane region" description="Helical" evidence="14">
    <location>
        <begin position="287"/>
        <end position="313"/>
    </location>
</feature>
<evidence type="ECO:0000256" key="2">
    <source>
        <dbReference type="ARBA" id="ARBA00006434"/>
    </source>
</evidence>
<feature type="transmembrane region" description="Helical" evidence="14">
    <location>
        <begin position="333"/>
        <end position="353"/>
    </location>
</feature>
<feature type="transmembrane region" description="Helical" evidence="14">
    <location>
        <begin position="43"/>
        <end position="67"/>
    </location>
</feature>
<comment type="subcellular location">
    <subcellularLocation>
        <location evidence="1 14">Cell membrane</location>
        <topology evidence="1 14">Multi-pass membrane protein</topology>
    </subcellularLocation>
</comment>
<keyword evidence="10 14" id="KW-0472">Membrane</keyword>
<dbReference type="InterPro" id="IPR011851">
    <property type="entry name" value="Na/Pro_symporter"/>
</dbReference>
<dbReference type="Pfam" id="PF00474">
    <property type="entry name" value="SSF"/>
    <property type="match status" value="1"/>
</dbReference>
<keyword evidence="4 14" id="KW-1003">Cell membrane</keyword>
<dbReference type="PANTHER" id="PTHR48086:SF3">
    <property type="entry name" value="SODIUM_PROLINE SYMPORTER"/>
    <property type="match status" value="1"/>
</dbReference>
<comment type="function">
    <text evidence="14">Catalyzes the sodium-dependent uptake of extracellular L-proline.</text>
</comment>
<proteinExistence type="inferred from homology"/>